<dbReference type="Proteomes" id="UP001301012">
    <property type="component" value="Unassembled WGS sequence"/>
</dbReference>
<reference evidence="1 2" key="1">
    <citation type="submission" date="2023-05" db="EMBL/GenBank/DDBJ databases">
        <title>Rombocin, a short stable natural nisin variant, displays selective antimicrobial activity against Listeria monocytogenes and employs dual mode of action to kill target bacterial strains.</title>
        <authorList>
            <person name="Wambui J."/>
            <person name="Stephan R."/>
            <person name="Kuipers O.P."/>
        </authorList>
    </citation>
    <scope>NUCLEOTIDE SEQUENCE [LARGE SCALE GENOMIC DNA]</scope>
    <source>
        <strain evidence="1 2">RC002</strain>
    </source>
</reference>
<accession>A0ABT7E9N5</accession>
<dbReference type="RefSeq" id="WP_284132587.1">
    <property type="nucleotide sequence ID" value="NZ_JASKYM010000003.1"/>
</dbReference>
<gene>
    <name evidence="1" type="ORF">QOZ84_08785</name>
</gene>
<proteinExistence type="predicted"/>
<protein>
    <submittedName>
        <fullName evidence="1">Uncharacterized protein</fullName>
    </submittedName>
</protein>
<sequence length="55" mass="6292">MSKYEKGLLIVLGIALLFFRGNTYVISAFLIAWSVIVAYQVIKTIHNLKNEEKSF</sequence>
<evidence type="ECO:0000313" key="1">
    <source>
        <dbReference type="EMBL" id="MDK2563645.1"/>
    </source>
</evidence>
<keyword evidence="2" id="KW-1185">Reference proteome</keyword>
<evidence type="ECO:0000313" key="2">
    <source>
        <dbReference type="Proteomes" id="UP001301012"/>
    </source>
</evidence>
<dbReference type="EMBL" id="JASKYM010000003">
    <property type="protein sequence ID" value="MDK2563645.1"/>
    <property type="molecule type" value="Genomic_DNA"/>
</dbReference>
<name>A0ABT7E9N5_9FIRM</name>
<comment type="caution">
    <text evidence="1">The sequence shown here is derived from an EMBL/GenBank/DDBJ whole genome shotgun (WGS) entry which is preliminary data.</text>
</comment>
<organism evidence="1 2">
    <name type="scientific">Romboutsia sedimentorum</name>
    <dbReference type="NCBI Taxonomy" id="1368474"/>
    <lineage>
        <taxon>Bacteria</taxon>
        <taxon>Bacillati</taxon>
        <taxon>Bacillota</taxon>
        <taxon>Clostridia</taxon>
        <taxon>Peptostreptococcales</taxon>
        <taxon>Peptostreptococcaceae</taxon>
        <taxon>Romboutsia</taxon>
    </lineage>
</organism>